<dbReference type="GO" id="GO:0008299">
    <property type="term" value="P:isoprenoid biosynthetic process"/>
    <property type="evidence" value="ECO:0007669"/>
    <property type="project" value="InterPro"/>
</dbReference>
<comment type="cofactor">
    <cofactor evidence="1">
        <name>Mg(2+)</name>
        <dbReference type="ChEBI" id="CHEBI:18420"/>
    </cofactor>
</comment>
<evidence type="ECO:0000313" key="7">
    <source>
        <dbReference type="EMBL" id="TQL64307.1"/>
    </source>
</evidence>
<dbReference type="PANTHER" id="PTHR12001">
    <property type="entry name" value="GERANYLGERANYL PYROPHOSPHATE SYNTHASE"/>
    <property type="match status" value="1"/>
</dbReference>
<evidence type="ECO:0000256" key="6">
    <source>
        <dbReference type="RuleBase" id="RU004466"/>
    </source>
</evidence>
<protein>
    <submittedName>
        <fullName evidence="7">Geranylgeranyl diphosphate synthase type II</fullName>
    </submittedName>
</protein>
<reference evidence="7 8" key="1">
    <citation type="submission" date="2019-06" db="EMBL/GenBank/DDBJ databases">
        <title>Sequencing the genomes of 1000 actinobacteria strains.</title>
        <authorList>
            <person name="Klenk H.-P."/>
        </authorList>
    </citation>
    <scope>NUCLEOTIDE SEQUENCE [LARGE SCALE GENOMIC DNA]</scope>
    <source>
        <strain evidence="7 8">DSM 4813</strain>
    </source>
</reference>
<dbReference type="CDD" id="cd00685">
    <property type="entry name" value="Trans_IPPS_HT"/>
    <property type="match status" value="1"/>
</dbReference>
<evidence type="ECO:0000256" key="1">
    <source>
        <dbReference type="ARBA" id="ARBA00001946"/>
    </source>
</evidence>
<dbReference type="InterPro" id="IPR033749">
    <property type="entry name" value="Polyprenyl_synt_CS"/>
</dbReference>
<keyword evidence="8" id="KW-1185">Reference proteome</keyword>
<comment type="caution">
    <text evidence="7">The sequence shown here is derived from an EMBL/GenBank/DDBJ whole genome shotgun (WGS) entry which is preliminary data.</text>
</comment>
<keyword evidence="4" id="KW-0479">Metal-binding</keyword>
<organism evidence="7 8">
    <name type="scientific">Rarobacter faecitabidus</name>
    <dbReference type="NCBI Taxonomy" id="13243"/>
    <lineage>
        <taxon>Bacteria</taxon>
        <taxon>Bacillati</taxon>
        <taxon>Actinomycetota</taxon>
        <taxon>Actinomycetes</taxon>
        <taxon>Micrococcales</taxon>
        <taxon>Rarobacteraceae</taxon>
        <taxon>Rarobacter</taxon>
    </lineage>
</organism>
<dbReference type="Pfam" id="PF00348">
    <property type="entry name" value="polyprenyl_synt"/>
    <property type="match status" value="1"/>
</dbReference>
<dbReference type="InterPro" id="IPR008949">
    <property type="entry name" value="Isoprenoid_synthase_dom_sf"/>
</dbReference>
<dbReference type="GO" id="GO:0004659">
    <property type="term" value="F:prenyltransferase activity"/>
    <property type="evidence" value="ECO:0007669"/>
    <property type="project" value="InterPro"/>
</dbReference>
<comment type="similarity">
    <text evidence="2 6">Belongs to the FPP/GGPP synthase family.</text>
</comment>
<dbReference type="Proteomes" id="UP000315389">
    <property type="component" value="Unassembled WGS sequence"/>
</dbReference>
<evidence type="ECO:0000256" key="5">
    <source>
        <dbReference type="ARBA" id="ARBA00022842"/>
    </source>
</evidence>
<dbReference type="AlphaFoldDB" id="A0A542ZVC2"/>
<name>A0A542ZVC2_RARFA</name>
<proteinExistence type="inferred from homology"/>
<evidence type="ECO:0000256" key="3">
    <source>
        <dbReference type="ARBA" id="ARBA00022679"/>
    </source>
</evidence>
<keyword evidence="3 6" id="KW-0808">Transferase</keyword>
<dbReference type="SFLD" id="SFLDS00005">
    <property type="entry name" value="Isoprenoid_Synthase_Type_I"/>
    <property type="match status" value="1"/>
</dbReference>
<dbReference type="SUPFAM" id="SSF48576">
    <property type="entry name" value="Terpenoid synthases"/>
    <property type="match status" value="1"/>
</dbReference>
<keyword evidence="5" id="KW-0460">Magnesium</keyword>
<accession>A0A542ZVC2</accession>
<gene>
    <name evidence="7" type="ORF">FB461_0805</name>
</gene>
<evidence type="ECO:0000256" key="4">
    <source>
        <dbReference type="ARBA" id="ARBA00022723"/>
    </source>
</evidence>
<evidence type="ECO:0000313" key="8">
    <source>
        <dbReference type="Proteomes" id="UP000315389"/>
    </source>
</evidence>
<dbReference type="PANTHER" id="PTHR12001:SF85">
    <property type="entry name" value="SHORT CHAIN ISOPRENYL DIPHOSPHATE SYNTHASE"/>
    <property type="match status" value="1"/>
</dbReference>
<dbReference type="RefSeq" id="WP_142119154.1">
    <property type="nucleotide sequence ID" value="NZ_BAAASV010000003.1"/>
</dbReference>
<dbReference type="OrthoDB" id="4497239at2"/>
<dbReference type="InterPro" id="IPR000092">
    <property type="entry name" value="Polyprenyl_synt"/>
</dbReference>
<dbReference type="EMBL" id="VFOS01000001">
    <property type="protein sequence ID" value="TQL64307.1"/>
    <property type="molecule type" value="Genomic_DNA"/>
</dbReference>
<sequence length="377" mass="41165">MRQLAGTQAGRAYLRSEVEGELQAIFSRSQATAEAYGPHFSRLWNLASRRVRGGKFVRPLLLLETYDALRRSADSIPNSRSTSQPRGAHARSEVVRIAAAVEALHFAFLLHDDVIDGDFFRRGRPNLIGELAEASRDEARPGGARHWAQTGGILSGNLLLSCAHQVFARAKLPAELKLRLLDVLEHTVFETTAGEFIDVGLSDGVFSADLGTVLEMTGRKTASYTFELPLRAAVILADGSRALENKLSAAGLHLGLAYQLQDDLNSTFGDASVHGKDLYSDLREGKQTAIICFARMSGSWPLIESDFGNPDMSIEAAKYLSDCLRDCGAEDFVRGLIREQVEAFSLVLCAPDSEESVPRTVQDVLFGLLARIDGRQS</sequence>
<evidence type="ECO:0000256" key="2">
    <source>
        <dbReference type="ARBA" id="ARBA00006706"/>
    </source>
</evidence>
<dbReference type="GO" id="GO:0046872">
    <property type="term" value="F:metal ion binding"/>
    <property type="evidence" value="ECO:0007669"/>
    <property type="project" value="UniProtKB-KW"/>
</dbReference>
<dbReference type="Gene3D" id="1.10.600.10">
    <property type="entry name" value="Farnesyl Diphosphate Synthase"/>
    <property type="match status" value="1"/>
</dbReference>
<dbReference type="PROSITE" id="PS00723">
    <property type="entry name" value="POLYPRENYL_SYNTHASE_1"/>
    <property type="match status" value="1"/>
</dbReference>